<keyword evidence="2" id="KW-0238">DNA-binding</keyword>
<dbReference type="InterPro" id="IPR036388">
    <property type="entry name" value="WH-like_DNA-bd_sf"/>
</dbReference>
<dbReference type="Proteomes" id="UP000075806">
    <property type="component" value="Unassembled WGS sequence"/>
</dbReference>
<dbReference type="Gene3D" id="1.10.10.10">
    <property type="entry name" value="Winged helix-like DNA-binding domain superfamily/Winged helix DNA-binding domain"/>
    <property type="match status" value="1"/>
</dbReference>
<feature type="domain" description="HTH hxlR-type" evidence="4">
    <location>
        <begin position="7"/>
        <end position="104"/>
    </location>
</feature>
<name>A0A162DSM8_9BACI</name>
<gene>
    <name evidence="5" type="ORF">AZF04_19200</name>
</gene>
<accession>A0A162DSM8</accession>
<evidence type="ECO:0000256" key="3">
    <source>
        <dbReference type="ARBA" id="ARBA00023163"/>
    </source>
</evidence>
<dbReference type="PANTHER" id="PTHR33204">
    <property type="entry name" value="TRANSCRIPTIONAL REGULATOR, MARR FAMILY"/>
    <property type="match status" value="1"/>
</dbReference>
<reference evidence="5" key="1">
    <citation type="submission" date="2016-02" db="EMBL/GenBank/DDBJ databases">
        <title>Genome sequence of Bacillus trypoxylicola KCTC 13244(T).</title>
        <authorList>
            <person name="Jeong H."/>
            <person name="Park S.-H."/>
            <person name="Choi S.-K."/>
        </authorList>
    </citation>
    <scope>NUCLEOTIDE SEQUENCE [LARGE SCALE GENOMIC DNA]</scope>
    <source>
        <strain evidence="5">KCTC 13244</strain>
    </source>
</reference>
<comment type="caution">
    <text evidence="5">The sequence shown here is derived from an EMBL/GenBank/DDBJ whole genome shotgun (WGS) entry which is preliminary data.</text>
</comment>
<dbReference type="AlphaFoldDB" id="A0A162DSM8"/>
<evidence type="ECO:0000256" key="2">
    <source>
        <dbReference type="ARBA" id="ARBA00023125"/>
    </source>
</evidence>
<dbReference type="GO" id="GO:0003677">
    <property type="term" value="F:DNA binding"/>
    <property type="evidence" value="ECO:0007669"/>
    <property type="project" value="UniProtKB-KW"/>
</dbReference>
<sequence>MVNHDQCMNLDPVFELIGKKWTGLIIHALLKESKRFSELHTTIPSLNARMLSERLKELEEKGIARRTVYPTTPVRIEYGLTEKGKALEPALLELSKWADDWIHE</sequence>
<dbReference type="RefSeq" id="WP_061948889.1">
    <property type="nucleotide sequence ID" value="NZ_LTAO01000016.1"/>
</dbReference>
<evidence type="ECO:0000259" key="4">
    <source>
        <dbReference type="PROSITE" id="PS51118"/>
    </source>
</evidence>
<dbReference type="InterPro" id="IPR002577">
    <property type="entry name" value="HTH_HxlR"/>
</dbReference>
<evidence type="ECO:0000313" key="5">
    <source>
        <dbReference type="EMBL" id="KYG30725.1"/>
    </source>
</evidence>
<proteinExistence type="predicted"/>
<evidence type="ECO:0000256" key="1">
    <source>
        <dbReference type="ARBA" id="ARBA00023015"/>
    </source>
</evidence>
<keyword evidence="1" id="KW-0805">Transcription regulation</keyword>
<organism evidence="5 6">
    <name type="scientific">Alkalihalobacillus trypoxylicola</name>
    <dbReference type="NCBI Taxonomy" id="519424"/>
    <lineage>
        <taxon>Bacteria</taxon>
        <taxon>Bacillati</taxon>
        <taxon>Bacillota</taxon>
        <taxon>Bacilli</taxon>
        <taxon>Bacillales</taxon>
        <taxon>Bacillaceae</taxon>
        <taxon>Alkalihalobacillus</taxon>
    </lineage>
</organism>
<dbReference type="OrthoDB" id="9800966at2"/>
<keyword evidence="3" id="KW-0804">Transcription</keyword>
<keyword evidence="6" id="KW-1185">Reference proteome</keyword>
<dbReference type="InterPro" id="IPR036390">
    <property type="entry name" value="WH_DNA-bd_sf"/>
</dbReference>
<evidence type="ECO:0000313" key="6">
    <source>
        <dbReference type="Proteomes" id="UP000075806"/>
    </source>
</evidence>
<dbReference type="Pfam" id="PF01638">
    <property type="entry name" value="HxlR"/>
    <property type="match status" value="1"/>
</dbReference>
<dbReference type="PANTHER" id="PTHR33204:SF37">
    <property type="entry name" value="HTH-TYPE TRANSCRIPTIONAL REGULATOR YODB"/>
    <property type="match status" value="1"/>
</dbReference>
<dbReference type="EMBL" id="LTAO01000016">
    <property type="protein sequence ID" value="KYG30725.1"/>
    <property type="molecule type" value="Genomic_DNA"/>
</dbReference>
<dbReference type="PROSITE" id="PS51118">
    <property type="entry name" value="HTH_HXLR"/>
    <property type="match status" value="1"/>
</dbReference>
<dbReference type="SUPFAM" id="SSF46785">
    <property type="entry name" value="Winged helix' DNA-binding domain"/>
    <property type="match status" value="1"/>
</dbReference>
<protein>
    <submittedName>
        <fullName evidence="5">HxlR family transcriptional regulator</fullName>
    </submittedName>
</protein>